<sequence length="143" mass="15725">MTDSMTDSKTDDMTGATAPLVQLERYTRFWNTGPDGDRDRLAATVFTDEVEYRALVGLLRGPAALADFRDRFVSHAGPATVRRREEPEVHHGRARLRWEILTGDGTSFATGTDVIEFAGDGRISGIAAFLDRAPEGFDPTAHD</sequence>
<gene>
    <name evidence="2" type="ORF">DJ64_17320</name>
</gene>
<evidence type="ECO:0000313" key="3">
    <source>
        <dbReference type="Proteomes" id="UP000027632"/>
    </source>
</evidence>
<accession>A0ABR4SWF9</accession>
<evidence type="ECO:0000313" key="2">
    <source>
        <dbReference type="EMBL" id="KEG39071.1"/>
    </source>
</evidence>
<protein>
    <submittedName>
        <fullName evidence="2">Isomerase</fullName>
    </submittedName>
</protein>
<keyword evidence="3" id="KW-1185">Reference proteome</keyword>
<organism evidence="2 3">
    <name type="scientific">Streptomyces griseorubens</name>
    <dbReference type="NCBI Taxonomy" id="66897"/>
    <lineage>
        <taxon>Bacteria</taxon>
        <taxon>Bacillati</taxon>
        <taxon>Actinomycetota</taxon>
        <taxon>Actinomycetes</taxon>
        <taxon>Kitasatosporales</taxon>
        <taxon>Streptomycetaceae</taxon>
        <taxon>Streptomyces</taxon>
        <taxon>Streptomyces althioticus group</taxon>
    </lineage>
</organism>
<name>A0ABR4SWF9_9ACTN</name>
<dbReference type="EMBL" id="JJMG01000206">
    <property type="protein sequence ID" value="KEG39071.1"/>
    <property type="molecule type" value="Genomic_DNA"/>
</dbReference>
<dbReference type="Gene3D" id="3.10.450.50">
    <property type="match status" value="1"/>
</dbReference>
<dbReference type="Proteomes" id="UP000027632">
    <property type="component" value="Unassembled WGS sequence"/>
</dbReference>
<dbReference type="GO" id="GO:0016853">
    <property type="term" value="F:isomerase activity"/>
    <property type="evidence" value="ECO:0007669"/>
    <property type="project" value="UniProtKB-KW"/>
</dbReference>
<reference evidence="2 3" key="1">
    <citation type="submission" date="2014-04" db="EMBL/GenBank/DDBJ databases">
        <title>Draft genome sequence of the novel Streptomyces griseorubens JSD-1 playing a role in carbon and nitrogen cycle.</title>
        <authorList>
            <consortium name="Shanghai Jiao Tong University"/>
            <person name="Feng H."/>
            <person name="Sun Y."/>
            <person name="Zhi Y."/>
            <person name="Mao L."/>
            <person name="Luo Y."/>
            <person name="Wei X."/>
            <person name="Zhou P."/>
        </authorList>
    </citation>
    <scope>NUCLEOTIDE SEQUENCE [LARGE SCALE GENOMIC DNA]</scope>
    <source>
        <strain evidence="2 3">JSD-1</strain>
    </source>
</reference>
<feature type="domain" description="SnoaL-like" evidence="1">
    <location>
        <begin position="24"/>
        <end position="124"/>
    </location>
</feature>
<keyword evidence="2" id="KW-0413">Isomerase</keyword>
<dbReference type="InterPro" id="IPR037401">
    <property type="entry name" value="SnoaL-like"/>
</dbReference>
<dbReference type="Pfam" id="PF12680">
    <property type="entry name" value="SnoaL_2"/>
    <property type="match status" value="1"/>
</dbReference>
<dbReference type="RefSeq" id="WP_203549823.1">
    <property type="nucleotide sequence ID" value="NZ_KL503830.1"/>
</dbReference>
<dbReference type="InterPro" id="IPR032710">
    <property type="entry name" value="NTF2-like_dom_sf"/>
</dbReference>
<dbReference type="SUPFAM" id="SSF54427">
    <property type="entry name" value="NTF2-like"/>
    <property type="match status" value="1"/>
</dbReference>
<evidence type="ECO:0000259" key="1">
    <source>
        <dbReference type="Pfam" id="PF12680"/>
    </source>
</evidence>
<comment type="caution">
    <text evidence="2">The sequence shown here is derived from an EMBL/GenBank/DDBJ whole genome shotgun (WGS) entry which is preliminary data.</text>
</comment>
<proteinExistence type="predicted"/>